<evidence type="ECO:0000256" key="3">
    <source>
        <dbReference type="ARBA" id="ARBA00010026"/>
    </source>
</evidence>
<dbReference type="GO" id="GO:0051301">
    <property type="term" value="P:cell division"/>
    <property type="evidence" value="ECO:0007669"/>
    <property type="project" value="UniProtKB-KW"/>
</dbReference>
<comment type="similarity">
    <text evidence="3">Belongs to the PIGU family.</text>
</comment>
<dbReference type="GO" id="GO:0006506">
    <property type="term" value="P:GPI anchor biosynthetic process"/>
    <property type="evidence" value="ECO:0007669"/>
    <property type="project" value="UniProtKB-UniPathway"/>
</dbReference>
<evidence type="ECO:0000256" key="4">
    <source>
        <dbReference type="ARBA" id="ARBA00022502"/>
    </source>
</evidence>
<dbReference type="Pfam" id="PF06728">
    <property type="entry name" value="PIG-U"/>
    <property type="match status" value="1"/>
</dbReference>
<comment type="caution">
    <text evidence="10">The sequence shown here is derived from an EMBL/GenBank/DDBJ whole genome shotgun (WGS) entry which is preliminary data.</text>
</comment>
<dbReference type="InterPro" id="IPR009600">
    <property type="entry name" value="PIG-U"/>
</dbReference>
<feature type="transmembrane region" description="Helical" evidence="9">
    <location>
        <begin position="56"/>
        <end position="74"/>
    </location>
</feature>
<evidence type="ECO:0000256" key="9">
    <source>
        <dbReference type="SAM" id="Phobius"/>
    </source>
</evidence>
<comment type="pathway">
    <text evidence="2">Glycolipid biosynthesis; glycosylphosphatidylinositol-anchor biosynthesis.</text>
</comment>
<evidence type="ECO:0000256" key="8">
    <source>
        <dbReference type="ARBA" id="ARBA00023136"/>
    </source>
</evidence>
<keyword evidence="11" id="KW-1185">Reference proteome</keyword>
<keyword evidence="5 9" id="KW-0812">Transmembrane</keyword>
<dbReference type="UniPathway" id="UPA00196"/>
<dbReference type="Proteomes" id="UP000230066">
    <property type="component" value="Unassembled WGS sequence"/>
</dbReference>
<evidence type="ECO:0000256" key="2">
    <source>
        <dbReference type="ARBA" id="ARBA00004687"/>
    </source>
</evidence>
<protein>
    <submittedName>
        <fullName evidence="10">CDC91 cell division cycle 91 1</fullName>
    </submittedName>
</protein>
<proteinExistence type="inferred from homology"/>
<name>A0A4E0RL99_FASHE</name>
<keyword evidence="7 9" id="KW-1133">Transmembrane helix</keyword>
<dbReference type="GO" id="GO:0016255">
    <property type="term" value="P:attachment of GPI anchor to protein"/>
    <property type="evidence" value="ECO:0007669"/>
    <property type="project" value="InterPro"/>
</dbReference>
<feature type="transmembrane region" description="Helical" evidence="9">
    <location>
        <begin position="144"/>
        <end position="166"/>
    </location>
</feature>
<organism evidence="10 11">
    <name type="scientific">Fasciola hepatica</name>
    <name type="common">Liver fluke</name>
    <dbReference type="NCBI Taxonomy" id="6192"/>
    <lineage>
        <taxon>Eukaryota</taxon>
        <taxon>Metazoa</taxon>
        <taxon>Spiralia</taxon>
        <taxon>Lophotrochozoa</taxon>
        <taxon>Platyhelminthes</taxon>
        <taxon>Trematoda</taxon>
        <taxon>Digenea</taxon>
        <taxon>Plagiorchiida</taxon>
        <taxon>Echinostomata</taxon>
        <taxon>Echinostomatoidea</taxon>
        <taxon>Fasciolidae</taxon>
        <taxon>Fasciola</taxon>
    </lineage>
</organism>
<dbReference type="AlphaFoldDB" id="A0A4E0RL99"/>
<feature type="transmembrane region" description="Helical" evidence="9">
    <location>
        <begin position="114"/>
        <end position="132"/>
    </location>
</feature>
<accession>A0A4E0RL99</accession>
<keyword evidence="6" id="KW-0256">Endoplasmic reticulum</keyword>
<evidence type="ECO:0000313" key="11">
    <source>
        <dbReference type="Proteomes" id="UP000230066"/>
    </source>
</evidence>
<sequence length="291" mass="32958">SYSVNPYSIVSFAAQSTSIVWNIVGVWSLIACFSGHLIMASCLCAVGCYLRFYPGYMLLPILITPFALPAATGLPSRLLRATASLLGFALTLAGLFWASYILENGQWLFLNSVYLYQFTFADCTAQLGIYWYMFVEMFEHFQDLFVWVFQLLLPVLVVALSLRFYYDPLYLSYLVAFLINVLQPYHSVGEFGYLIALLPLWSHLVKTARMRLITPCVLLSALVLTPLFRYMWLQPGTANANFYFSACMVYAVGQNLLFADLLNAYSKREYILRVGPSFKLKSGQELVLSHA</sequence>
<evidence type="ECO:0000256" key="1">
    <source>
        <dbReference type="ARBA" id="ARBA00004477"/>
    </source>
</evidence>
<comment type="subcellular location">
    <subcellularLocation>
        <location evidence="1">Endoplasmic reticulum membrane</location>
        <topology evidence="1">Multi-pass membrane protein</topology>
    </subcellularLocation>
</comment>
<evidence type="ECO:0000256" key="7">
    <source>
        <dbReference type="ARBA" id="ARBA00022989"/>
    </source>
</evidence>
<keyword evidence="10" id="KW-0131">Cell cycle</keyword>
<feature type="transmembrane region" description="Helical" evidence="9">
    <location>
        <begin position="172"/>
        <end position="200"/>
    </location>
</feature>
<gene>
    <name evidence="10" type="ORF">D915_000431</name>
</gene>
<evidence type="ECO:0000256" key="5">
    <source>
        <dbReference type="ARBA" id="ARBA00022692"/>
    </source>
</evidence>
<reference evidence="10" key="1">
    <citation type="submission" date="2019-03" db="EMBL/GenBank/DDBJ databases">
        <title>Improved annotation for the trematode Fasciola hepatica.</title>
        <authorList>
            <person name="Choi Y.-J."/>
            <person name="Martin J."/>
            <person name="Mitreva M."/>
        </authorList>
    </citation>
    <scope>NUCLEOTIDE SEQUENCE [LARGE SCALE GENOMIC DNA]</scope>
</reference>
<feature type="transmembrane region" description="Helical" evidence="9">
    <location>
        <begin position="20"/>
        <end position="50"/>
    </location>
</feature>
<keyword evidence="4" id="KW-0337">GPI-anchor biosynthesis</keyword>
<keyword evidence="8 9" id="KW-0472">Membrane</keyword>
<evidence type="ECO:0000256" key="6">
    <source>
        <dbReference type="ARBA" id="ARBA00022824"/>
    </source>
</evidence>
<feature type="non-terminal residue" evidence="10">
    <location>
        <position position="1"/>
    </location>
</feature>
<feature type="transmembrane region" description="Helical" evidence="9">
    <location>
        <begin position="242"/>
        <end position="263"/>
    </location>
</feature>
<dbReference type="GO" id="GO:0042765">
    <property type="term" value="C:GPI-anchor transamidase complex"/>
    <property type="evidence" value="ECO:0007669"/>
    <property type="project" value="InterPro"/>
</dbReference>
<dbReference type="EMBL" id="JXXN02000093">
    <property type="protein sequence ID" value="THD28695.1"/>
    <property type="molecule type" value="Genomic_DNA"/>
</dbReference>
<evidence type="ECO:0000313" key="10">
    <source>
        <dbReference type="EMBL" id="THD28695.1"/>
    </source>
</evidence>
<dbReference type="PANTHER" id="PTHR13121">
    <property type="entry name" value="GPI TRANSAMIDASE COMPONENT PIG-U"/>
    <property type="match status" value="1"/>
</dbReference>
<feature type="transmembrane region" description="Helical" evidence="9">
    <location>
        <begin position="81"/>
        <end position="102"/>
    </location>
</feature>
<dbReference type="PANTHER" id="PTHR13121:SF0">
    <property type="entry name" value="PHOSPHATIDYLINOSITOL GLYCAN ANCHOR BIOSYNTHESIS CLASS U PROTEIN"/>
    <property type="match status" value="1"/>
</dbReference>
<feature type="transmembrane region" description="Helical" evidence="9">
    <location>
        <begin position="212"/>
        <end position="230"/>
    </location>
</feature>
<keyword evidence="10" id="KW-0132">Cell division</keyword>